<gene>
    <name evidence="1" type="ordered locus">Os01g0631301</name>
    <name evidence="1" type="ORF">OSNPB_010631301</name>
</gene>
<dbReference type="EMBL" id="AP014957">
    <property type="protein sequence ID" value="BAS73297.1"/>
    <property type="molecule type" value="Genomic_DNA"/>
</dbReference>
<proteinExistence type="predicted"/>
<dbReference type="AlphaFoldDB" id="A0A0N7KDD3"/>
<evidence type="ECO:0000313" key="1">
    <source>
        <dbReference type="EMBL" id="BAS73297.1"/>
    </source>
</evidence>
<dbReference type="PaxDb" id="39947-A0A0N7KDD3"/>
<name>A0A0N7KDD3_ORYSJ</name>
<organism evidence="1 2">
    <name type="scientific">Oryza sativa subsp. japonica</name>
    <name type="common">Rice</name>
    <dbReference type="NCBI Taxonomy" id="39947"/>
    <lineage>
        <taxon>Eukaryota</taxon>
        <taxon>Viridiplantae</taxon>
        <taxon>Streptophyta</taxon>
        <taxon>Embryophyta</taxon>
        <taxon>Tracheophyta</taxon>
        <taxon>Spermatophyta</taxon>
        <taxon>Magnoliopsida</taxon>
        <taxon>Liliopsida</taxon>
        <taxon>Poales</taxon>
        <taxon>Poaceae</taxon>
        <taxon>BOP clade</taxon>
        <taxon>Oryzoideae</taxon>
        <taxon>Oryzeae</taxon>
        <taxon>Oryzinae</taxon>
        <taxon>Oryza</taxon>
        <taxon>Oryza sativa</taxon>
    </lineage>
</organism>
<dbReference type="InParanoid" id="A0A0N7KDD3"/>
<protein>
    <submittedName>
        <fullName evidence="1">Os01g0631301 protein</fullName>
    </submittedName>
</protein>
<sequence length="127" mass="13868">MPLDIDPVAYARRGVVAVRRALARLATRPRLWPPRATARTLAGINAIITAAPRRTSARTTSYPPFVAVCGRPRGYGNHRLPRAGGGLALREHASRMCDATENARRSCGRLRRERLVTGGRASARTTQ</sequence>
<keyword evidence="2" id="KW-1185">Reference proteome</keyword>
<reference evidence="1 2" key="3">
    <citation type="journal article" date="2013" name="Rice">
        <title>Improvement of the Oryza sativa Nipponbare reference genome using next generation sequence and optical map data.</title>
        <authorList>
            <person name="Kawahara Y."/>
            <person name="de la Bastide M."/>
            <person name="Hamilton J.P."/>
            <person name="Kanamori H."/>
            <person name="McCombie W.R."/>
            <person name="Ouyang S."/>
            <person name="Schwartz D.C."/>
            <person name="Tanaka T."/>
            <person name="Wu J."/>
            <person name="Zhou S."/>
            <person name="Childs K.L."/>
            <person name="Davidson R.M."/>
            <person name="Lin H."/>
            <person name="Quesada-Ocampo L."/>
            <person name="Vaillancourt B."/>
            <person name="Sakai H."/>
            <person name="Lee S.S."/>
            <person name="Kim J."/>
            <person name="Numa H."/>
            <person name="Itoh T."/>
            <person name="Buell C.R."/>
            <person name="Matsumoto T."/>
        </authorList>
    </citation>
    <scope>NUCLEOTIDE SEQUENCE [LARGE SCALE GENOMIC DNA]</scope>
    <source>
        <strain evidence="2">cv. Nipponbare</strain>
    </source>
</reference>
<evidence type="ECO:0000313" key="2">
    <source>
        <dbReference type="Proteomes" id="UP000059680"/>
    </source>
</evidence>
<reference evidence="2" key="1">
    <citation type="journal article" date="2005" name="Nature">
        <title>The map-based sequence of the rice genome.</title>
        <authorList>
            <consortium name="International rice genome sequencing project (IRGSP)"/>
            <person name="Matsumoto T."/>
            <person name="Wu J."/>
            <person name="Kanamori H."/>
            <person name="Katayose Y."/>
            <person name="Fujisawa M."/>
            <person name="Namiki N."/>
            <person name="Mizuno H."/>
            <person name="Yamamoto K."/>
            <person name="Antonio B.A."/>
            <person name="Baba T."/>
            <person name="Sakata K."/>
            <person name="Nagamura Y."/>
            <person name="Aoki H."/>
            <person name="Arikawa K."/>
            <person name="Arita K."/>
            <person name="Bito T."/>
            <person name="Chiden Y."/>
            <person name="Fujitsuka N."/>
            <person name="Fukunaka R."/>
            <person name="Hamada M."/>
            <person name="Harada C."/>
            <person name="Hayashi A."/>
            <person name="Hijishita S."/>
            <person name="Honda M."/>
            <person name="Hosokawa S."/>
            <person name="Ichikawa Y."/>
            <person name="Idonuma A."/>
            <person name="Iijima M."/>
            <person name="Ikeda M."/>
            <person name="Ikeno M."/>
            <person name="Ito K."/>
            <person name="Ito S."/>
            <person name="Ito T."/>
            <person name="Ito Y."/>
            <person name="Ito Y."/>
            <person name="Iwabuchi A."/>
            <person name="Kamiya K."/>
            <person name="Karasawa W."/>
            <person name="Kurita K."/>
            <person name="Katagiri S."/>
            <person name="Kikuta A."/>
            <person name="Kobayashi H."/>
            <person name="Kobayashi N."/>
            <person name="Machita K."/>
            <person name="Maehara T."/>
            <person name="Masukawa M."/>
            <person name="Mizubayashi T."/>
            <person name="Mukai Y."/>
            <person name="Nagasaki H."/>
            <person name="Nagata Y."/>
            <person name="Naito S."/>
            <person name="Nakashima M."/>
            <person name="Nakama Y."/>
            <person name="Nakamichi Y."/>
            <person name="Nakamura M."/>
            <person name="Meguro A."/>
            <person name="Negishi M."/>
            <person name="Ohta I."/>
            <person name="Ohta T."/>
            <person name="Okamoto M."/>
            <person name="Ono N."/>
            <person name="Saji S."/>
            <person name="Sakaguchi M."/>
            <person name="Sakai K."/>
            <person name="Shibata M."/>
            <person name="Shimokawa T."/>
            <person name="Song J."/>
            <person name="Takazaki Y."/>
            <person name="Terasawa K."/>
            <person name="Tsugane M."/>
            <person name="Tsuji K."/>
            <person name="Ueda S."/>
            <person name="Waki K."/>
            <person name="Yamagata H."/>
            <person name="Yamamoto M."/>
            <person name="Yamamoto S."/>
            <person name="Yamane H."/>
            <person name="Yoshiki S."/>
            <person name="Yoshihara R."/>
            <person name="Yukawa K."/>
            <person name="Zhong H."/>
            <person name="Yano M."/>
            <person name="Yuan Q."/>
            <person name="Ouyang S."/>
            <person name="Liu J."/>
            <person name="Jones K.M."/>
            <person name="Gansberger K."/>
            <person name="Moffat K."/>
            <person name="Hill J."/>
            <person name="Bera J."/>
            <person name="Fadrosh D."/>
            <person name="Jin S."/>
            <person name="Johri S."/>
            <person name="Kim M."/>
            <person name="Overton L."/>
            <person name="Reardon M."/>
            <person name="Tsitrin T."/>
            <person name="Vuong H."/>
            <person name="Weaver B."/>
            <person name="Ciecko A."/>
            <person name="Tallon L."/>
            <person name="Jackson J."/>
            <person name="Pai G."/>
            <person name="Aken S.V."/>
            <person name="Utterback T."/>
            <person name="Reidmuller S."/>
            <person name="Feldblyum T."/>
            <person name="Hsiao J."/>
            <person name="Zismann V."/>
            <person name="Iobst S."/>
            <person name="de Vazeille A.R."/>
            <person name="Buell C.R."/>
            <person name="Ying K."/>
            <person name="Li Y."/>
            <person name="Lu T."/>
            <person name="Huang Y."/>
            <person name="Zhao Q."/>
            <person name="Feng Q."/>
            <person name="Zhang L."/>
            <person name="Zhu J."/>
            <person name="Weng Q."/>
            <person name="Mu J."/>
            <person name="Lu Y."/>
            <person name="Fan D."/>
            <person name="Liu Y."/>
            <person name="Guan J."/>
            <person name="Zhang Y."/>
            <person name="Yu S."/>
            <person name="Liu X."/>
            <person name="Zhang Y."/>
            <person name="Hong G."/>
            <person name="Han B."/>
            <person name="Choisne N."/>
            <person name="Demange N."/>
            <person name="Orjeda G."/>
            <person name="Samain S."/>
            <person name="Cattolico L."/>
            <person name="Pelletier E."/>
            <person name="Couloux A."/>
            <person name="Segurens B."/>
            <person name="Wincker P."/>
            <person name="D'Hont A."/>
            <person name="Scarpelli C."/>
            <person name="Weissenbach J."/>
            <person name="Salanoubat M."/>
            <person name="Quetier F."/>
            <person name="Yu Y."/>
            <person name="Kim H.R."/>
            <person name="Rambo T."/>
            <person name="Currie J."/>
            <person name="Collura K."/>
            <person name="Luo M."/>
            <person name="Yang T."/>
            <person name="Ammiraju J.S.S."/>
            <person name="Engler F."/>
            <person name="Soderlund C."/>
            <person name="Wing R.A."/>
            <person name="Palmer L.E."/>
            <person name="de la Bastide M."/>
            <person name="Spiegel L."/>
            <person name="Nascimento L."/>
            <person name="Zutavern T."/>
            <person name="O'Shaughnessy A."/>
            <person name="Dike S."/>
            <person name="Dedhia N."/>
            <person name="Preston R."/>
            <person name="Balija V."/>
            <person name="McCombie W.R."/>
            <person name="Chow T."/>
            <person name="Chen H."/>
            <person name="Chung M."/>
            <person name="Chen C."/>
            <person name="Shaw J."/>
            <person name="Wu H."/>
            <person name="Hsiao K."/>
            <person name="Chao Y."/>
            <person name="Chu M."/>
            <person name="Cheng C."/>
            <person name="Hour A."/>
            <person name="Lee P."/>
            <person name="Lin S."/>
            <person name="Lin Y."/>
            <person name="Liou J."/>
            <person name="Liu S."/>
            <person name="Hsing Y."/>
            <person name="Raghuvanshi S."/>
            <person name="Mohanty A."/>
            <person name="Bharti A.K."/>
            <person name="Gaur A."/>
            <person name="Gupta V."/>
            <person name="Kumar D."/>
            <person name="Ravi V."/>
            <person name="Vij S."/>
            <person name="Kapur A."/>
            <person name="Khurana P."/>
            <person name="Khurana P."/>
            <person name="Khurana J.P."/>
            <person name="Tyagi A.K."/>
            <person name="Gaikwad K."/>
            <person name="Singh A."/>
            <person name="Dalal V."/>
            <person name="Srivastava S."/>
            <person name="Dixit A."/>
            <person name="Pal A.K."/>
            <person name="Ghazi I.A."/>
            <person name="Yadav M."/>
            <person name="Pandit A."/>
            <person name="Bhargava A."/>
            <person name="Sureshbabu K."/>
            <person name="Batra K."/>
            <person name="Sharma T.R."/>
            <person name="Mohapatra T."/>
            <person name="Singh N.K."/>
            <person name="Messing J."/>
            <person name="Nelson A.B."/>
            <person name="Fuks G."/>
            <person name="Kavchok S."/>
            <person name="Keizer G."/>
            <person name="Linton E."/>
            <person name="Llaca V."/>
            <person name="Song R."/>
            <person name="Tanyolac B."/>
            <person name="Young S."/>
            <person name="Ho-Il K."/>
            <person name="Hahn J.H."/>
            <person name="Sangsakoo G."/>
            <person name="Vanavichit A."/>
            <person name="de Mattos Luiz.A.T."/>
            <person name="Zimmer P.D."/>
            <person name="Malone G."/>
            <person name="Dellagostin O."/>
            <person name="de Oliveira A.C."/>
            <person name="Bevan M."/>
            <person name="Bancroft I."/>
            <person name="Minx P."/>
            <person name="Cordum H."/>
            <person name="Wilson R."/>
            <person name="Cheng Z."/>
            <person name="Jin W."/>
            <person name="Jiang J."/>
            <person name="Leong S.A."/>
            <person name="Iwama H."/>
            <person name="Gojobori T."/>
            <person name="Itoh T."/>
            <person name="Niimura Y."/>
            <person name="Fujii Y."/>
            <person name="Habara T."/>
            <person name="Sakai H."/>
            <person name="Sato Y."/>
            <person name="Wilson G."/>
            <person name="Kumar K."/>
            <person name="McCouch S."/>
            <person name="Juretic N."/>
            <person name="Hoen D."/>
            <person name="Wright S."/>
            <person name="Bruskiewich R."/>
            <person name="Bureau T."/>
            <person name="Miyao A."/>
            <person name="Hirochika H."/>
            <person name="Nishikawa T."/>
            <person name="Kadowaki K."/>
            <person name="Sugiura M."/>
            <person name="Burr B."/>
            <person name="Sasaki T."/>
        </authorList>
    </citation>
    <scope>NUCLEOTIDE SEQUENCE [LARGE SCALE GENOMIC DNA]</scope>
    <source>
        <strain evidence="2">cv. Nipponbare</strain>
    </source>
</reference>
<accession>A0A0N7KDD3</accession>
<dbReference type="Proteomes" id="UP000059680">
    <property type="component" value="Chromosome 1"/>
</dbReference>
<reference evidence="1 2" key="2">
    <citation type="journal article" date="2013" name="Plant Cell Physiol.">
        <title>Rice Annotation Project Database (RAP-DB): an integrative and interactive database for rice genomics.</title>
        <authorList>
            <person name="Sakai H."/>
            <person name="Lee S.S."/>
            <person name="Tanaka T."/>
            <person name="Numa H."/>
            <person name="Kim J."/>
            <person name="Kawahara Y."/>
            <person name="Wakimoto H."/>
            <person name="Yang C.C."/>
            <person name="Iwamoto M."/>
            <person name="Abe T."/>
            <person name="Yamada Y."/>
            <person name="Muto A."/>
            <person name="Inokuchi H."/>
            <person name="Ikemura T."/>
            <person name="Matsumoto T."/>
            <person name="Sasaki T."/>
            <person name="Itoh T."/>
        </authorList>
    </citation>
    <scope>NUCLEOTIDE SEQUENCE [LARGE SCALE GENOMIC DNA]</scope>
    <source>
        <strain evidence="2">cv. Nipponbare</strain>
    </source>
</reference>